<reference evidence="22 23" key="1">
    <citation type="submission" date="2019-06" db="EMBL/GenBank/DDBJ databases">
        <title>Genomics analysis of Aphanomyces spp. identifies a new class of oomycete effector associated with host adaptation.</title>
        <authorList>
            <person name="Gaulin E."/>
        </authorList>
    </citation>
    <scope>NUCLEOTIDE SEQUENCE [LARGE SCALE GENOMIC DNA]</scope>
    <source>
        <strain evidence="22 23">E</strain>
    </source>
</reference>
<keyword evidence="18" id="KW-0862">Zinc</keyword>
<keyword evidence="13" id="KW-0695">RNA-directed DNA polymerase</keyword>
<evidence type="ECO:0000256" key="11">
    <source>
        <dbReference type="ARBA" id="ARBA00022842"/>
    </source>
</evidence>
<evidence type="ECO:0000256" key="8">
    <source>
        <dbReference type="ARBA" id="ARBA00022759"/>
    </source>
</evidence>
<keyword evidence="3" id="KW-0645">Protease</keyword>
<feature type="compositionally biased region" description="Acidic residues" evidence="19">
    <location>
        <begin position="760"/>
        <end position="775"/>
    </location>
</feature>
<keyword evidence="14" id="KW-0548">Nucleotidyltransferase</keyword>
<dbReference type="Pfam" id="PF07727">
    <property type="entry name" value="RVT_2"/>
    <property type="match status" value="1"/>
</dbReference>
<dbReference type="GO" id="GO:0003964">
    <property type="term" value="F:RNA-directed DNA polymerase activity"/>
    <property type="evidence" value="ECO:0007669"/>
    <property type="project" value="UniProtKB-KW"/>
</dbReference>
<dbReference type="Gene3D" id="3.30.420.10">
    <property type="entry name" value="Ribonuclease H-like superfamily/Ribonuclease H"/>
    <property type="match status" value="1"/>
</dbReference>
<dbReference type="PROSITE" id="PS50158">
    <property type="entry name" value="ZF_CCHC"/>
    <property type="match status" value="1"/>
</dbReference>
<keyword evidence="5" id="KW-0479">Metal-binding</keyword>
<feature type="compositionally biased region" description="Low complexity" evidence="19">
    <location>
        <begin position="824"/>
        <end position="834"/>
    </location>
</feature>
<dbReference type="SUPFAM" id="SSF53098">
    <property type="entry name" value="Ribonuclease H-like"/>
    <property type="match status" value="1"/>
</dbReference>
<keyword evidence="14" id="KW-0808">Transferase</keyword>
<keyword evidence="12" id="KW-0229">DNA integration</keyword>
<dbReference type="PROSITE" id="PS50994">
    <property type="entry name" value="INTEGRASE"/>
    <property type="match status" value="1"/>
</dbReference>
<dbReference type="GO" id="GO:0004519">
    <property type="term" value="F:endonuclease activity"/>
    <property type="evidence" value="ECO:0007669"/>
    <property type="project" value="UniProtKB-KW"/>
</dbReference>
<dbReference type="Pfam" id="PF00098">
    <property type="entry name" value="zf-CCHC"/>
    <property type="match status" value="1"/>
</dbReference>
<evidence type="ECO:0000256" key="16">
    <source>
        <dbReference type="ARBA" id="ARBA00023172"/>
    </source>
</evidence>
<dbReference type="SUPFAM" id="SSF56672">
    <property type="entry name" value="DNA/RNA polymerases"/>
    <property type="match status" value="1"/>
</dbReference>
<dbReference type="GO" id="GO:0015074">
    <property type="term" value="P:DNA integration"/>
    <property type="evidence" value="ECO:0007669"/>
    <property type="project" value="UniProtKB-KW"/>
</dbReference>
<evidence type="ECO:0000256" key="18">
    <source>
        <dbReference type="PROSITE-ProRule" id="PRU00047"/>
    </source>
</evidence>
<organism evidence="22 23">
    <name type="scientific">Aphanomyces astaci</name>
    <name type="common">Crayfish plague agent</name>
    <dbReference type="NCBI Taxonomy" id="112090"/>
    <lineage>
        <taxon>Eukaryota</taxon>
        <taxon>Sar</taxon>
        <taxon>Stramenopiles</taxon>
        <taxon>Oomycota</taxon>
        <taxon>Saprolegniomycetes</taxon>
        <taxon>Saprolegniales</taxon>
        <taxon>Verrucalvaceae</taxon>
        <taxon>Aphanomyces</taxon>
    </lineage>
</organism>
<evidence type="ECO:0000256" key="17">
    <source>
        <dbReference type="ARBA" id="ARBA00023268"/>
    </source>
</evidence>
<dbReference type="GO" id="GO:0003887">
    <property type="term" value="F:DNA-directed DNA polymerase activity"/>
    <property type="evidence" value="ECO:0007669"/>
    <property type="project" value="UniProtKB-KW"/>
</dbReference>
<dbReference type="SMART" id="SM00343">
    <property type="entry name" value="ZnF_C2HC"/>
    <property type="match status" value="1"/>
</dbReference>
<evidence type="ECO:0000256" key="7">
    <source>
        <dbReference type="ARBA" id="ARBA00022750"/>
    </source>
</evidence>
<keyword evidence="9" id="KW-0378">Hydrolase</keyword>
<feature type="region of interest" description="Disordered" evidence="19">
    <location>
        <begin position="240"/>
        <end position="272"/>
    </location>
</feature>
<dbReference type="InterPro" id="IPR001878">
    <property type="entry name" value="Znf_CCHC"/>
</dbReference>
<feature type="region of interest" description="Disordered" evidence="19">
    <location>
        <begin position="927"/>
        <end position="967"/>
    </location>
</feature>
<evidence type="ECO:0000313" key="22">
    <source>
        <dbReference type="EMBL" id="KAF0703375.1"/>
    </source>
</evidence>
<dbReference type="InterPro" id="IPR013103">
    <property type="entry name" value="RVT_2"/>
</dbReference>
<dbReference type="PANTHER" id="PTHR42648:SF11">
    <property type="entry name" value="TRANSPOSON TY4-P GAG-POL POLYPROTEIN"/>
    <property type="match status" value="1"/>
</dbReference>
<dbReference type="Pfam" id="PF25597">
    <property type="entry name" value="SH3_retrovirus"/>
    <property type="match status" value="1"/>
</dbReference>
<evidence type="ECO:0000256" key="10">
    <source>
        <dbReference type="ARBA" id="ARBA00022840"/>
    </source>
</evidence>
<dbReference type="PANTHER" id="PTHR42648">
    <property type="entry name" value="TRANSPOSASE, PUTATIVE-RELATED"/>
    <property type="match status" value="1"/>
</dbReference>
<evidence type="ECO:0000256" key="3">
    <source>
        <dbReference type="ARBA" id="ARBA00022670"/>
    </source>
</evidence>
<evidence type="ECO:0000256" key="12">
    <source>
        <dbReference type="ARBA" id="ARBA00022908"/>
    </source>
</evidence>
<name>A0A6A4Z1E8_APHAT</name>
<keyword evidence="15" id="KW-0917">Virion maturation</keyword>
<feature type="compositionally biased region" description="Basic and acidic residues" evidence="19">
    <location>
        <begin position="927"/>
        <end position="949"/>
    </location>
</feature>
<dbReference type="GO" id="GO:0003676">
    <property type="term" value="F:nucleic acid binding"/>
    <property type="evidence" value="ECO:0007669"/>
    <property type="project" value="InterPro"/>
</dbReference>
<evidence type="ECO:0000256" key="14">
    <source>
        <dbReference type="ARBA" id="ARBA00022932"/>
    </source>
</evidence>
<feature type="region of interest" description="Disordered" evidence="19">
    <location>
        <begin position="285"/>
        <end position="304"/>
    </location>
</feature>
<feature type="region of interest" description="Disordered" evidence="19">
    <location>
        <begin position="760"/>
        <end position="914"/>
    </location>
</feature>
<evidence type="ECO:0000256" key="1">
    <source>
        <dbReference type="ARBA" id="ARBA00002180"/>
    </source>
</evidence>
<feature type="compositionally biased region" description="Basic and acidic residues" evidence="19">
    <location>
        <begin position="849"/>
        <end position="896"/>
    </location>
</feature>
<protein>
    <recommendedName>
        <fullName evidence="24">Integrase catalytic domain-containing protein</fullName>
    </recommendedName>
</protein>
<keyword evidence="4" id="KW-0540">Nuclease</keyword>
<dbReference type="GO" id="GO:0004190">
    <property type="term" value="F:aspartic-type endopeptidase activity"/>
    <property type="evidence" value="ECO:0007669"/>
    <property type="project" value="UniProtKB-KW"/>
</dbReference>
<evidence type="ECO:0000256" key="9">
    <source>
        <dbReference type="ARBA" id="ARBA00022801"/>
    </source>
</evidence>
<feature type="domain" description="Integrase catalytic" evidence="21">
    <location>
        <begin position="510"/>
        <end position="685"/>
    </location>
</feature>
<dbReference type="GO" id="GO:0005524">
    <property type="term" value="F:ATP binding"/>
    <property type="evidence" value="ECO:0007669"/>
    <property type="project" value="UniProtKB-KW"/>
</dbReference>
<keyword evidence="7" id="KW-0064">Aspartyl protease</keyword>
<dbReference type="Gene3D" id="4.10.60.10">
    <property type="entry name" value="Zinc finger, CCHC-type"/>
    <property type="match status" value="1"/>
</dbReference>
<evidence type="ECO:0000256" key="13">
    <source>
        <dbReference type="ARBA" id="ARBA00022918"/>
    </source>
</evidence>
<keyword evidence="10" id="KW-0067">ATP-binding</keyword>
<dbReference type="VEuPathDB" id="FungiDB:H257_17769"/>
<dbReference type="SUPFAM" id="SSF57756">
    <property type="entry name" value="Retrovirus zinc finger-like domains"/>
    <property type="match status" value="1"/>
</dbReference>
<keyword evidence="8" id="KW-0255">Endonuclease</keyword>
<dbReference type="InterPro" id="IPR057670">
    <property type="entry name" value="SH3_retrovirus"/>
</dbReference>
<sequence length="1499" mass="168504">MPPITLMTHNFASWRVWFIAKLQTKRLANYLDWDGTVAQGANGFEYNELDNLRALGILTESLSESQYQYVDGALLVKTAMDNLTAIHEPIGAADRVALLEEYHTLSWDWKNVPLEEFLGTFRDLTRRLDRAALNELPSFRVTKLLSLMPKEMRMVSHMIMDSNAEFHTVPIAVTKLITEYKYLQKEGILKVRGRNMNDAVLVVHHDRRPPIECGDERQRSRGHDKCHNCGTIGHWARDCRRPDRGTQVSQSRRGRGQREPRQVAPPSAHANAVRSEPVYDEDYLFSIGPKMPSDQPHELSSRKSSLPLSTLRMVVDSGASCHITGNLDILYDRVACERSVVVADGHRMHITQMGKVRLASIDGAHLVLTDVLYEPSVTNTLVSISRITVDNPDVDVSFSGQVCSIRAGGCQIATARFDPRSKLFILEGDVCTHLDDFVGVVVGDAVQAARSTPPTSTTLPPRTIDLWHFRMGHVMLENMRWSSMQCPELPKFDSKLSLCECCQTSKMTRVPHPPRATRRWSLGELVHSDIKGPMRTTTNGGGRYMLSYIEDFSGYAWTKILRNKSDQADAFLMEYLPWLERQTGTKLKCLRSDNGGEYLSKEFSQSLTTLGIKHETSAVDSQFQNGKAERFNRTIFEMALAMLTHASMARVWWGEAINTATFLRNRLVNSVDRVKSPIELLLGQKPNLSNWKVWGCICFHLLPYQAKRDKLRPKAVKCIFLGYSDTQKAYRLLDLDANKLVFSVNVKFFESIFLHDDLPEEYPSDSGSEDGESADDNGGTDGGDDDAPPHDDPPHNAGNDSDDDDSFPANDANAPHALGPALPPRNSSSSLPPRTIRHSLENLLGIPARQRDARAARRDAERTQREREHERSERDARAARRDVERTQRDRDHERSQRQLQHTPTGNNGQPHATIRGQDFNARLRDQNHQERQENAHGARNNVERNEPRHSTRPRRPPNRSPDEGYAYASMDPLDYCYNIETDVPRGHNAAMRSTEAREWKQAEQVAIDAMTANGTWEIQQVPTSQRSLRCHWVYAKKIDSEGNVTRYKARLVANGSTQEQGVDYFQSYSPVVKLVTLRTVISFATANEYRMEQADAVDAYLQSFLPENERIIMDQPPGHQLGPMGSKLRMIRPLWGLKQSGLHWNVYCDAGLKKIGFVPSLHDPCLYTRTSNGKITLLCVYVDDFLIAAPTKEAVVAVLDAMEGDGKIRLKRQGALQYLLGIKISQADGITTLNQATYAKAVLKRFGMENCSRVATPEVVGSEDEWDEPGEPADVDVFQSMVGSLVYLMSCTCPDLAHSIQRLSRYLHRPTTKHIEGAKRVLRYIKGTMEVGIAYGFGTMQLHGYSDASWAPKPDRRSISGQIWILNGGPISWRSIRQKTIATSSCEAEYVAMATAAKECIFLCGILLDLGTNQRTVVCYADNQGAIALSANRAVNDRSKHIDICHHFVRDLVQDKTIAFEYIETKAMLADAMTKIATRVSLQNLFDGTGMTLVPHGEC</sequence>
<keyword evidence="2" id="KW-1188">Viral release from host cell</keyword>
<keyword evidence="18" id="KW-0863">Zinc-finger</keyword>
<dbReference type="GO" id="GO:0006508">
    <property type="term" value="P:proteolysis"/>
    <property type="evidence" value="ECO:0007669"/>
    <property type="project" value="UniProtKB-KW"/>
</dbReference>
<dbReference type="CDD" id="cd09272">
    <property type="entry name" value="RNase_HI_RT_Ty1"/>
    <property type="match status" value="1"/>
</dbReference>
<evidence type="ECO:0000256" key="6">
    <source>
        <dbReference type="ARBA" id="ARBA00022741"/>
    </source>
</evidence>
<dbReference type="EMBL" id="VJMI01020784">
    <property type="protein sequence ID" value="KAF0703375.1"/>
    <property type="molecule type" value="Genomic_DNA"/>
</dbReference>
<feature type="domain" description="CCHC-type" evidence="20">
    <location>
        <begin position="225"/>
        <end position="241"/>
    </location>
</feature>
<dbReference type="GO" id="GO:0006310">
    <property type="term" value="P:DNA recombination"/>
    <property type="evidence" value="ECO:0007669"/>
    <property type="project" value="UniProtKB-KW"/>
</dbReference>
<dbReference type="InterPro" id="IPR036875">
    <property type="entry name" value="Znf_CCHC_sf"/>
</dbReference>
<keyword evidence="16" id="KW-0233">DNA recombination</keyword>
<proteinExistence type="predicted"/>
<dbReference type="InterPro" id="IPR043502">
    <property type="entry name" value="DNA/RNA_pol_sf"/>
</dbReference>
<evidence type="ECO:0000259" key="20">
    <source>
        <dbReference type="PROSITE" id="PS50158"/>
    </source>
</evidence>
<evidence type="ECO:0000256" key="2">
    <source>
        <dbReference type="ARBA" id="ARBA00022612"/>
    </source>
</evidence>
<evidence type="ECO:0000256" key="4">
    <source>
        <dbReference type="ARBA" id="ARBA00022722"/>
    </source>
</evidence>
<feature type="compositionally biased region" description="Polar residues" evidence="19">
    <location>
        <begin position="897"/>
        <end position="910"/>
    </location>
</feature>
<dbReference type="InterPro" id="IPR001584">
    <property type="entry name" value="Integrase_cat-core"/>
</dbReference>
<evidence type="ECO:0000256" key="19">
    <source>
        <dbReference type="SAM" id="MobiDB-lite"/>
    </source>
</evidence>
<dbReference type="InterPro" id="IPR036397">
    <property type="entry name" value="RNaseH_sf"/>
</dbReference>
<evidence type="ECO:0000313" key="23">
    <source>
        <dbReference type="Proteomes" id="UP000469452"/>
    </source>
</evidence>
<dbReference type="Proteomes" id="UP000469452">
    <property type="component" value="Unassembled WGS sequence"/>
</dbReference>
<comment type="caution">
    <text evidence="22">The sequence shown here is derived from an EMBL/GenBank/DDBJ whole genome shotgun (WGS) entry which is preliminary data.</text>
</comment>
<dbReference type="InterPro" id="IPR039537">
    <property type="entry name" value="Retrotran_Ty1/copia-like"/>
</dbReference>
<comment type="function">
    <text evidence="1">The aspartyl protease (PR) mediates the proteolytic cleavages of the Gag and Gag-Pol polyproteins after assembly of the VLP.</text>
</comment>
<dbReference type="InterPro" id="IPR012337">
    <property type="entry name" value="RNaseH-like_sf"/>
</dbReference>
<dbReference type="Pfam" id="PF22936">
    <property type="entry name" value="Pol_BBD"/>
    <property type="match status" value="1"/>
</dbReference>
<keyword evidence="17" id="KW-0511">Multifunctional enzyme</keyword>
<dbReference type="GO" id="GO:0008270">
    <property type="term" value="F:zinc ion binding"/>
    <property type="evidence" value="ECO:0007669"/>
    <property type="project" value="UniProtKB-KW"/>
</dbReference>
<evidence type="ECO:0000256" key="15">
    <source>
        <dbReference type="ARBA" id="ARBA00023113"/>
    </source>
</evidence>
<dbReference type="Pfam" id="PF14223">
    <property type="entry name" value="Retrotran_gag_2"/>
    <property type="match status" value="1"/>
</dbReference>
<gene>
    <name evidence="22" type="ORF">AaE_015405</name>
</gene>
<keyword evidence="6" id="KW-0547">Nucleotide-binding</keyword>
<keyword evidence="14" id="KW-0239">DNA-directed DNA polymerase</keyword>
<evidence type="ECO:0008006" key="24">
    <source>
        <dbReference type="Google" id="ProtNLM"/>
    </source>
</evidence>
<evidence type="ECO:0000256" key="5">
    <source>
        <dbReference type="ARBA" id="ARBA00022723"/>
    </source>
</evidence>
<accession>A0A6A4Z1E8</accession>
<keyword evidence="11" id="KW-0460">Magnesium</keyword>
<evidence type="ECO:0000259" key="21">
    <source>
        <dbReference type="PROSITE" id="PS50994"/>
    </source>
</evidence>
<dbReference type="InterPro" id="IPR054722">
    <property type="entry name" value="PolX-like_BBD"/>
</dbReference>